<name>A0A9X2GGV6_9ACTN</name>
<dbReference type="RefSeq" id="WP_253745424.1">
    <property type="nucleotide sequence ID" value="NZ_BAABKA010000043.1"/>
</dbReference>
<organism evidence="1 2">
    <name type="scientific">Nonomuraea thailandensis</name>
    <dbReference type="NCBI Taxonomy" id="1188745"/>
    <lineage>
        <taxon>Bacteria</taxon>
        <taxon>Bacillati</taxon>
        <taxon>Actinomycetota</taxon>
        <taxon>Actinomycetes</taxon>
        <taxon>Streptosporangiales</taxon>
        <taxon>Streptosporangiaceae</taxon>
        <taxon>Nonomuraea</taxon>
    </lineage>
</organism>
<proteinExistence type="predicted"/>
<accession>A0A9X2GGV6</accession>
<gene>
    <name evidence="1" type="ORF">HD597_005372</name>
</gene>
<protein>
    <submittedName>
        <fullName evidence="1">Uncharacterized protein</fullName>
    </submittedName>
</protein>
<evidence type="ECO:0000313" key="1">
    <source>
        <dbReference type="EMBL" id="MCP2358352.1"/>
    </source>
</evidence>
<dbReference type="Proteomes" id="UP001139648">
    <property type="component" value="Unassembled WGS sequence"/>
</dbReference>
<dbReference type="EMBL" id="JAMZEB010000002">
    <property type="protein sequence ID" value="MCP2358352.1"/>
    <property type="molecule type" value="Genomic_DNA"/>
</dbReference>
<sequence length="63" mass="6304">MLLNLAVAVVLALVAGGPTWLSAGLGLAYAVAKLVGLLAGARLLQPRADAPAGTVPRACRWAP</sequence>
<dbReference type="AlphaFoldDB" id="A0A9X2GGV6"/>
<keyword evidence="2" id="KW-1185">Reference proteome</keyword>
<reference evidence="1" key="1">
    <citation type="submission" date="2022-06" db="EMBL/GenBank/DDBJ databases">
        <title>Sequencing the genomes of 1000 actinobacteria strains.</title>
        <authorList>
            <person name="Klenk H.-P."/>
        </authorList>
    </citation>
    <scope>NUCLEOTIDE SEQUENCE</scope>
    <source>
        <strain evidence="1">DSM 46694</strain>
    </source>
</reference>
<comment type="caution">
    <text evidence="1">The sequence shown here is derived from an EMBL/GenBank/DDBJ whole genome shotgun (WGS) entry which is preliminary data.</text>
</comment>
<evidence type="ECO:0000313" key="2">
    <source>
        <dbReference type="Proteomes" id="UP001139648"/>
    </source>
</evidence>